<organism evidence="1 2">
    <name type="scientific">Plectosphaerella cucumerina</name>
    <dbReference type="NCBI Taxonomy" id="40658"/>
    <lineage>
        <taxon>Eukaryota</taxon>
        <taxon>Fungi</taxon>
        <taxon>Dikarya</taxon>
        <taxon>Ascomycota</taxon>
        <taxon>Pezizomycotina</taxon>
        <taxon>Sordariomycetes</taxon>
        <taxon>Hypocreomycetidae</taxon>
        <taxon>Glomerellales</taxon>
        <taxon>Plectosphaerellaceae</taxon>
        <taxon>Plectosphaerella</taxon>
    </lineage>
</organism>
<protein>
    <submittedName>
        <fullName evidence="1">Uncharacterized protein</fullName>
    </submittedName>
</protein>
<evidence type="ECO:0000313" key="2">
    <source>
        <dbReference type="Proteomes" id="UP000813385"/>
    </source>
</evidence>
<name>A0A8K0X2C2_9PEZI</name>
<gene>
    <name evidence="1" type="ORF">B0T11DRAFT_102142</name>
</gene>
<dbReference type="EMBL" id="JAGPXD010000004">
    <property type="protein sequence ID" value="KAH7358295.1"/>
    <property type="molecule type" value="Genomic_DNA"/>
</dbReference>
<accession>A0A8K0X2C2</accession>
<reference evidence="1" key="1">
    <citation type="journal article" date="2021" name="Nat. Commun.">
        <title>Genetic determinants of endophytism in the Arabidopsis root mycobiome.</title>
        <authorList>
            <person name="Mesny F."/>
            <person name="Miyauchi S."/>
            <person name="Thiergart T."/>
            <person name="Pickel B."/>
            <person name="Atanasova L."/>
            <person name="Karlsson M."/>
            <person name="Huettel B."/>
            <person name="Barry K.W."/>
            <person name="Haridas S."/>
            <person name="Chen C."/>
            <person name="Bauer D."/>
            <person name="Andreopoulos W."/>
            <person name="Pangilinan J."/>
            <person name="LaButti K."/>
            <person name="Riley R."/>
            <person name="Lipzen A."/>
            <person name="Clum A."/>
            <person name="Drula E."/>
            <person name="Henrissat B."/>
            <person name="Kohler A."/>
            <person name="Grigoriev I.V."/>
            <person name="Martin F.M."/>
            <person name="Hacquard S."/>
        </authorList>
    </citation>
    <scope>NUCLEOTIDE SEQUENCE</scope>
    <source>
        <strain evidence="1">MPI-CAGE-AT-0016</strain>
    </source>
</reference>
<dbReference type="AlphaFoldDB" id="A0A8K0X2C2"/>
<dbReference type="Proteomes" id="UP000813385">
    <property type="component" value="Unassembled WGS sequence"/>
</dbReference>
<evidence type="ECO:0000313" key="1">
    <source>
        <dbReference type="EMBL" id="KAH7358295.1"/>
    </source>
</evidence>
<comment type="caution">
    <text evidence="1">The sequence shown here is derived from an EMBL/GenBank/DDBJ whole genome shotgun (WGS) entry which is preliminary data.</text>
</comment>
<sequence length="250" mass="27771">MQVLVSASIRPSHHLHPAQRPMRFSKLLLAAGLAAAGAAQESSLDEYWRYLANAEITSPNATTRVVNFANTPITWGLPPNASAPSNMTRFDGLWGSQYLYLVYMYRADEDDGSENPDHGRWSTTSIMVGVMVGALNQREFGDDWWHEASDTKAWLEKLVELLGDRTGWNEVGDLHGGERFKFRWHVTPYYADDNDDIDSMEEKVMESLWFDIDGVEGYTPGQEGAGSAGGRVEMPRALLAVAAVAAAWML</sequence>
<dbReference type="OrthoDB" id="5213804at2759"/>
<proteinExistence type="predicted"/>
<keyword evidence="2" id="KW-1185">Reference proteome</keyword>